<proteinExistence type="predicted"/>
<evidence type="ECO:0000313" key="5">
    <source>
        <dbReference type="Proteomes" id="UP001200110"/>
    </source>
</evidence>
<dbReference type="RefSeq" id="WP_236996395.1">
    <property type="nucleotide sequence ID" value="NZ_JAKKOR010000001.1"/>
</dbReference>
<keyword evidence="5" id="KW-1185">Reference proteome</keyword>
<evidence type="ECO:0000256" key="2">
    <source>
        <dbReference type="PROSITE-ProRule" id="PRU00335"/>
    </source>
</evidence>
<gene>
    <name evidence="4" type="ORF">L5G33_01670</name>
</gene>
<dbReference type="InterPro" id="IPR009057">
    <property type="entry name" value="Homeodomain-like_sf"/>
</dbReference>
<name>A0ABS9INP4_9ACTN</name>
<dbReference type="Pfam" id="PF00440">
    <property type="entry name" value="TetR_N"/>
    <property type="match status" value="1"/>
</dbReference>
<dbReference type="Gene3D" id="1.10.357.10">
    <property type="entry name" value="Tetracycline Repressor, domain 2"/>
    <property type="match status" value="1"/>
</dbReference>
<dbReference type="InterPro" id="IPR001647">
    <property type="entry name" value="HTH_TetR"/>
</dbReference>
<evidence type="ECO:0000256" key="1">
    <source>
        <dbReference type="ARBA" id="ARBA00023125"/>
    </source>
</evidence>
<protein>
    <submittedName>
        <fullName evidence="4">TetR/AcrR family transcriptional regulator</fullName>
    </submittedName>
</protein>
<dbReference type="InterPro" id="IPR050109">
    <property type="entry name" value="HTH-type_TetR-like_transc_reg"/>
</dbReference>
<dbReference type="PRINTS" id="PR00455">
    <property type="entry name" value="HTHTETR"/>
</dbReference>
<accession>A0ABS9INP4</accession>
<comment type="caution">
    <text evidence="4">The sequence shown here is derived from an EMBL/GenBank/DDBJ whole genome shotgun (WGS) entry which is preliminary data.</text>
</comment>
<keyword evidence="1 2" id="KW-0238">DNA-binding</keyword>
<feature type="DNA-binding region" description="H-T-H motif" evidence="2">
    <location>
        <begin position="32"/>
        <end position="51"/>
    </location>
</feature>
<feature type="domain" description="HTH tetR-type" evidence="3">
    <location>
        <begin position="9"/>
        <end position="69"/>
    </location>
</feature>
<evidence type="ECO:0000259" key="3">
    <source>
        <dbReference type="PROSITE" id="PS50977"/>
    </source>
</evidence>
<organism evidence="4 5">
    <name type="scientific">Gordonia liuliyuniae</name>
    <dbReference type="NCBI Taxonomy" id="2911517"/>
    <lineage>
        <taxon>Bacteria</taxon>
        <taxon>Bacillati</taxon>
        <taxon>Actinomycetota</taxon>
        <taxon>Actinomycetes</taxon>
        <taxon>Mycobacteriales</taxon>
        <taxon>Gordoniaceae</taxon>
        <taxon>Gordonia</taxon>
    </lineage>
</organism>
<dbReference type="PROSITE" id="PS50977">
    <property type="entry name" value="HTH_TETR_2"/>
    <property type="match status" value="1"/>
</dbReference>
<reference evidence="4 5" key="1">
    <citation type="submission" date="2022-01" db="EMBL/GenBank/DDBJ databases">
        <authorList>
            <person name="Huang Y."/>
        </authorList>
    </citation>
    <scope>NUCLEOTIDE SEQUENCE [LARGE SCALE GENOMIC DNA]</scope>
    <source>
        <strain evidence="4 5">HY366</strain>
    </source>
</reference>
<dbReference type="SUPFAM" id="SSF46689">
    <property type="entry name" value="Homeodomain-like"/>
    <property type="match status" value="1"/>
</dbReference>
<dbReference type="EMBL" id="JAKKOR010000001">
    <property type="protein sequence ID" value="MCF8587173.1"/>
    <property type="molecule type" value="Genomic_DNA"/>
</dbReference>
<dbReference type="Proteomes" id="UP001200110">
    <property type="component" value="Unassembled WGS sequence"/>
</dbReference>
<sequence length="193" mass="21329">MTKSRRSPRLTATDWVDAALALITSEGVRGVKISQLCEELGVTKGSFYWHFKDLDALWEAMAARWQEINRQRITELHELTEMPADARLIALSTMLISDSHLTVETAIRDWARSNDKVAETVRSIDGEVFDVVDRTLRELEMSPSQARLLAGLLVYAGIGYIHGHEGLPTPTPDELQHAISALLSAAVAPPVGN</sequence>
<dbReference type="PANTHER" id="PTHR30055">
    <property type="entry name" value="HTH-TYPE TRANSCRIPTIONAL REGULATOR RUTR"/>
    <property type="match status" value="1"/>
</dbReference>
<dbReference type="PANTHER" id="PTHR30055:SF239">
    <property type="entry name" value="TRANSCRIPTIONAL REGULATORY PROTEIN"/>
    <property type="match status" value="1"/>
</dbReference>
<evidence type="ECO:0000313" key="4">
    <source>
        <dbReference type="EMBL" id="MCF8587173.1"/>
    </source>
</evidence>